<proteinExistence type="predicted"/>
<keyword evidence="4" id="KW-1185">Reference proteome</keyword>
<protein>
    <submittedName>
        <fullName evidence="3">Uncharacterized protein</fullName>
    </submittedName>
</protein>
<dbReference type="AlphaFoldDB" id="A0A6S6WKS5"/>
<evidence type="ECO:0000313" key="3">
    <source>
        <dbReference type="EMBL" id="CAB0149549.1"/>
    </source>
</evidence>
<dbReference type="RefSeq" id="WP_173919182.1">
    <property type="nucleotide sequence ID" value="NZ_CADCXY010000001.1"/>
</dbReference>
<feature type="region of interest" description="Disordered" evidence="1">
    <location>
        <begin position="44"/>
        <end position="63"/>
    </location>
</feature>
<name>A0A6S6WKS5_9GAMM</name>
<feature type="transmembrane region" description="Helical" evidence="2">
    <location>
        <begin position="12"/>
        <end position="36"/>
    </location>
</feature>
<feature type="compositionally biased region" description="Basic and acidic residues" evidence="1">
    <location>
        <begin position="53"/>
        <end position="63"/>
    </location>
</feature>
<evidence type="ECO:0000256" key="2">
    <source>
        <dbReference type="SAM" id="Phobius"/>
    </source>
</evidence>
<evidence type="ECO:0000256" key="1">
    <source>
        <dbReference type="SAM" id="MobiDB-lite"/>
    </source>
</evidence>
<keyword evidence="2" id="KW-1133">Transmembrane helix</keyword>
<evidence type="ECO:0000313" key="4">
    <source>
        <dbReference type="Proteomes" id="UP000481517"/>
    </source>
</evidence>
<gene>
    <name evidence="3" type="ORF">PSI9734_00113</name>
</gene>
<accession>A0A6S6WKS5</accession>
<keyword evidence="2" id="KW-0472">Membrane</keyword>
<dbReference type="EMBL" id="CADCXY010000001">
    <property type="protein sequence ID" value="CAB0149549.1"/>
    <property type="molecule type" value="Genomic_DNA"/>
</dbReference>
<sequence>MQHKPPMAHQSGYLLVEWVIAAASLAGFALLLMTLLQAREPQYQRQQLQQQQQRDDHRQQQRLRDVNEQRWLLQMQQGPLG</sequence>
<reference evidence="3 4" key="1">
    <citation type="submission" date="2020-02" db="EMBL/GenBank/DDBJ databases">
        <authorList>
            <person name="Rodrigo-Torres L."/>
            <person name="Arahal R. D."/>
            <person name="Lucena T."/>
        </authorList>
    </citation>
    <scope>NUCLEOTIDE SEQUENCE [LARGE SCALE GENOMIC DNA]</scope>
    <source>
        <strain evidence="3 4">CECT 9734</strain>
    </source>
</reference>
<dbReference type="Proteomes" id="UP000481517">
    <property type="component" value="Unassembled WGS sequence"/>
</dbReference>
<keyword evidence="2" id="KW-0812">Transmembrane</keyword>
<organism evidence="3 4">
    <name type="scientific">Pseudidiomarina piscicola</name>
    <dbReference type="NCBI Taxonomy" id="2614830"/>
    <lineage>
        <taxon>Bacteria</taxon>
        <taxon>Pseudomonadati</taxon>
        <taxon>Pseudomonadota</taxon>
        <taxon>Gammaproteobacteria</taxon>
        <taxon>Alteromonadales</taxon>
        <taxon>Idiomarinaceae</taxon>
        <taxon>Pseudidiomarina</taxon>
    </lineage>
</organism>